<evidence type="ECO:0000313" key="2">
    <source>
        <dbReference type="Proteomes" id="UP000266673"/>
    </source>
</evidence>
<comment type="caution">
    <text evidence="1">The sequence shown here is derived from an EMBL/GenBank/DDBJ whole genome shotgun (WGS) entry which is preliminary data.</text>
</comment>
<gene>
    <name evidence="1" type="ORF">C2G38_2035024</name>
</gene>
<proteinExistence type="predicted"/>
<dbReference type="AlphaFoldDB" id="A0A397VFC4"/>
<reference evidence="1 2" key="1">
    <citation type="submission" date="2018-06" db="EMBL/GenBank/DDBJ databases">
        <title>Comparative genomics reveals the genomic features of Rhizophagus irregularis, R. cerebriforme, R. diaphanum and Gigaspora rosea, and their symbiotic lifestyle signature.</title>
        <authorList>
            <person name="Morin E."/>
            <person name="San Clemente H."/>
            <person name="Chen E.C.H."/>
            <person name="De La Providencia I."/>
            <person name="Hainaut M."/>
            <person name="Kuo A."/>
            <person name="Kohler A."/>
            <person name="Murat C."/>
            <person name="Tang N."/>
            <person name="Roy S."/>
            <person name="Loubradou J."/>
            <person name="Henrissat B."/>
            <person name="Grigoriev I.V."/>
            <person name="Corradi N."/>
            <person name="Roux C."/>
            <person name="Martin F.M."/>
        </authorList>
    </citation>
    <scope>NUCLEOTIDE SEQUENCE [LARGE SCALE GENOMIC DNA]</scope>
    <source>
        <strain evidence="1 2">DAOM 194757</strain>
    </source>
</reference>
<dbReference type="EMBL" id="QKWP01000403">
    <property type="protein sequence ID" value="RIB20692.1"/>
    <property type="molecule type" value="Genomic_DNA"/>
</dbReference>
<evidence type="ECO:0000313" key="1">
    <source>
        <dbReference type="EMBL" id="RIB20692.1"/>
    </source>
</evidence>
<dbReference type="Proteomes" id="UP000266673">
    <property type="component" value="Unassembled WGS sequence"/>
</dbReference>
<organism evidence="1 2">
    <name type="scientific">Gigaspora rosea</name>
    <dbReference type="NCBI Taxonomy" id="44941"/>
    <lineage>
        <taxon>Eukaryota</taxon>
        <taxon>Fungi</taxon>
        <taxon>Fungi incertae sedis</taxon>
        <taxon>Mucoromycota</taxon>
        <taxon>Glomeromycotina</taxon>
        <taxon>Glomeromycetes</taxon>
        <taxon>Diversisporales</taxon>
        <taxon>Gigasporaceae</taxon>
        <taxon>Gigaspora</taxon>
    </lineage>
</organism>
<sequence length="135" mass="15405">MTNYNITESEMTNPNVIESEMSVVKSLLLNLHKKLDGALAALDNIKDFGNIEEDILARTLPKQWGKIELGHICYQLSNASKADQYDLKADGAIIAFVTEAKHKKIFNYVFIRSIKMIELIREFIHLKLNQTLLIN</sequence>
<dbReference type="OrthoDB" id="10300126at2759"/>
<protein>
    <submittedName>
        <fullName evidence="1">Uncharacterized protein</fullName>
    </submittedName>
</protein>
<accession>A0A397VFC4</accession>
<keyword evidence="2" id="KW-1185">Reference proteome</keyword>
<name>A0A397VFC4_9GLOM</name>